<feature type="domain" description="EGF-like" evidence="1">
    <location>
        <begin position="102"/>
        <end position="147"/>
    </location>
</feature>
<dbReference type="InterPro" id="IPR005127">
    <property type="entry name" value="Giardia_VSP"/>
</dbReference>
<name>V6TNF2_GIAIN</name>
<feature type="domain" description="EGF-like" evidence="1">
    <location>
        <begin position="315"/>
        <end position="351"/>
    </location>
</feature>
<dbReference type="CDD" id="cd00064">
    <property type="entry name" value="FU"/>
    <property type="match status" value="1"/>
</dbReference>
<gene>
    <name evidence="2" type="ORF">GSB_155526</name>
</gene>
<reference evidence="3" key="1">
    <citation type="submission" date="2012-02" db="EMBL/GenBank/DDBJ databases">
        <title>Genome sequencing of Giardia lamblia Genotypes A2 and B isolates (DH and GS) and comparative analysis with the genomes of Genotypes A1 and E (WB and Pig).</title>
        <authorList>
            <person name="Adam R."/>
            <person name="Dahlstrom E."/>
            <person name="Martens C."/>
            <person name="Bruno D."/>
            <person name="Barbian K."/>
            <person name="Porcella S.F."/>
            <person name="Nash T."/>
        </authorList>
    </citation>
    <scope>NUCLEOTIDE SEQUENCE</scope>
    <source>
        <strain evidence="3">GS</strain>
    </source>
</reference>
<feature type="domain" description="EGF-like" evidence="1">
    <location>
        <begin position="264"/>
        <end position="314"/>
    </location>
</feature>
<reference evidence="2 3" key="2">
    <citation type="journal article" date="2013" name="Genome Biol. Evol.">
        <title>Genome sequencing of Giardia lamblia genotypes A2 and B isolates (DH and GS) and comparative analysis with the genomes of genotypes A1 and E (WB and Pig).</title>
        <authorList>
            <person name="Adam R.D."/>
            <person name="Dahlstrom E.W."/>
            <person name="Martens C.A."/>
            <person name="Bruno D.P."/>
            <person name="Barbian K.D."/>
            <person name="Ricklefs S.M."/>
            <person name="Hernandez M.M."/>
            <person name="Narla N.P."/>
            <person name="Patel R.B."/>
            <person name="Porcella S.F."/>
            <person name="Nash T.E."/>
        </authorList>
    </citation>
    <scope>NUCLEOTIDE SEQUENCE [LARGE SCALE GENOMIC DNA]</scope>
    <source>
        <strain evidence="2 3">GS</strain>
    </source>
</reference>
<sequence>VNDPAGVSIDSLCRPSSSPQAIAAGCTGSDGAALTDSSTACGMCSGSGFFLFMGGCYKAGQEPGSSICTAVSNGECTTCATANWLFTNPTNPLTNPGTKCILCSDATSRDGYQGVANCNTYQAPNSAGAATCNTCQDGYYKDGDACAPCTSPCATCSGTGQNACTSCPEGKYLKDGNTCVDGTSNSCGASNYADKRTWTCKACSEIADCTTCTYNDIIGGPKCSDCGNKVVRTELDGSTTCITVASDCTDENHFKTDGNAACLLCSDITTGAGTASNVGIANCKTCQKANDGANPTCSACQDGYIKNNDGSACESCGNNCATCTTASDMSTCNKCLPEYFLKSEGSNKECVPCDNVEKGGREGCSVCLNTGAFKCTKCKPNYRRQQNGDASDDYTCTRTCGDSKGHCPPPPSHIGQSSLYITTNCKPSRRRHSWTGCWGTRALDTPRTGRCSTGGGLSWHRCRQVVD</sequence>
<dbReference type="InterPro" id="IPR000742">
    <property type="entry name" value="EGF"/>
</dbReference>
<dbReference type="SMART" id="SM00261">
    <property type="entry name" value="FU"/>
    <property type="match status" value="3"/>
</dbReference>
<dbReference type="InterPro" id="IPR052798">
    <property type="entry name" value="Giardia_VSA"/>
</dbReference>
<dbReference type="SMART" id="SM00181">
    <property type="entry name" value="EGF"/>
    <property type="match status" value="5"/>
</dbReference>
<evidence type="ECO:0000259" key="1">
    <source>
        <dbReference type="SMART" id="SM00181"/>
    </source>
</evidence>
<dbReference type="Proteomes" id="UP000018040">
    <property type="component" value="Unassembled WGS sequence"/>
</dbReference>
<dbReference type="PANTHER" id="PTHR23275:SF100">
    <property type="entry name" value="EGF-LIKE DOMAIN-CONTAINING PROTEIN"/>
    <property type="match status" value="1"/>
</dbReference>
<dbReference type="PANTHER" id="PTHR23275">
    <property type="entry name" value="CABRIOLET.-RELATED"/>
    <property type="match status" value="1"/>
</dbReference>
<evidence type="ECO:0000313" key="2">
    <source>
        <dbReference type="EMBL" id="ESU39887.1"/>
    </source>
</evidence>
<dbReference type="AlphaFoldDB" id="V6TNF2"/>
<feature type="domain" description="EGF-like" evidence="1">
    <location>
        <begin position="148"/>
        <end position="180"/>
    </location>
</feature>
<dbReference type="Gene3D" id="2.10.220.10">
    <property type="entry name" value="Hormone Receptor, Insulin-like Growth Factor Receptor 1, Chain A, domain 2"/>
    <property type="match status" value="1"/>
</dbReference>
<comment type="caution">
    <text evidence="2">The sequence shown here is derived from an EMBL/GenBank/DDBJ whole genome shotgun (WGS) entry which is preliminary data.</text>
</comment>
<protein>
    <submittedName>
        <fullName evidence="2">Variant-specific surface protein</fullName>
    </submittedName>
</protein>
<feature type="non-terminal residue" evidence="2">
    <location>
        <position position="1"/>
    </location>
</feature>
<dbReference type="InterPro" id="IPR009030">
    <property type="entry name" value="Growth_fac_rcpt_cys_sf"/>
</dbReference>
<accession>V6TNF2</accession>
<feature type="domain" description="EGF-like" evidence="1">
    <location>
        <begin position="352"/>
        <end position="397"/>
    </location>
</feature>
<evidence type="ECO:0000313" key="3">
    <source>
        <dbReference type="Proteomes" id="UP000018040"/>
    </source>
</evidence>
<organism evidence="2 3">
    <name type="scientific">Giardia intestinalis</name>
    <name type="common">Giardia lamblia</name>
    <dbReference type="NCBI Taxonomy" id="5741"/>
    <lineage>
        <taxon>Eukaryota</taxon>
        <taxon>Metamonada</taxon>
        <taxon>Diplomonadida</taxon>
        <taxon>Hexamitidae</taxon>
        <taxon>Giardiinae</taxon>
        <taxon>Giardia</taxon>
    </lineage>
</organism>
<dbReference type="VEuPathDB" id="GiardiaDB:GL50803_00d117440"/>
<dbReference type="InterPro" id="IPR006212">
    <property type="entry name" value="Furin_repeat"/>
</dbReference>
<dbReference type="SUPFAM" id="SSF57184">
    <property type="entry name" value="Growth factor receptor domain"/>
    <property type="match status" value="2"/>
</dbReference>
<dbReference type="OrthoDB" id="300641at2759"/>
<dbReference type="EMBL" id="AHHH01000438">
    <property type="protein sequence ID" value="ESU39887.1"/>
    <property type="molecule type" value="Genomic_DNA"/>
</dbReference>
<dbReference type="Pfam" id="PF03302">
    <property type="entry name" value="VSP"/>
    <property type="match status" value="1"/>
</dbReference>
<proteinExistence type="predicted"/>